<reference evidence="2 3" key="1">
    <citation type="submission" date="2023-07" db="EMBL/GenBank/DDBJ databases">
        <title>Genomic Encyclopedia of Type Strains, Phase IV (KMG-IV): sequencing the most valuable type-strain genomes for metagenomic binning, comparative biology and taxonomic classification.</title>
        <authorList>
            <person name="Goeker M."/>
        </authorList>
    </citation>
    <scope>NUCLEOTIDE SEQUENCE [LARGE SCALE GENOMIC DNA]</scope>
    <source>
        <strain evidence="2 3">DSM 5896</strain>
    </source>
</reference>
<accession>A0ABU0FBM3</accession>
<protein>
    <submittedName>
        <fullName evidence="2">Cell division septation protein DedD</fullName>
    </submittedName>
</protein>
<proteinExistence type="predicted"/>
<feature type="compositionally biased region" description="Basic and acidic residues" evidence="1">
    <location>
        <begin position="49"/>
        <end position="73"/>
    </location>
</feature>
<keyword evidence="3" id="KW-1185">Reference proteome</keyword>
<dbReference type="Proteomes" id="UP001237448">
    <property type="component" value="Unassembled WGS sequence"/>
</dbReference>
<dbReference type="EMBL" id="JAUSVK010000001">
    <property type="protein sequence ID" value="MDQ0391727.1"/>
    <property type="molecule type" value="Genomic_DNA"/>
</dbReference>
<name>A0ABU0FBM3_9HYPH</name>
<keyword evidence="2" id="KW-0131">Cell cycle</keyword>
<feature type="region of interest" description="Disordered" evidence="1">
    <location>
        <begin position="48"/>
        <end position="73"/>
    </location>
</feature>
<comment type="caution">
    <text evidence="2">The sequence shown here is derived from an EMBL/GenBank/DDBJ whole genome shotgun (WGS) entry which is preliminary data.</text>
</comment>
<keyword evidence="2" id="KW-0132">Cell division</keyword>
<feature type="region of interest" description="Disordered" evidence="1">
    <location>
        <begin position="1"/>
        <end position="25"/>
    </location>
</feature>
<organism evidence="2 3">
    <name type="scientific">Labrys monachus</name>
    <dbReference type="NCBI Taxonomy" id="217067"/>
    <lineage>
        <taxon>Bacteria</taxon>
        <taxon>Pseudomonadati</taxon>
        <taxon>Pseudomonadota</taxon>
        <taxon>Alphaproteobacteria</taxon>
        <taxon>Hyphomicrobiales</taxon>
        <taxon>Xanthobacteraceae</taxon>
        <taxon>Labrys</taxon>
    </lineage>
</organism>
<sequence length="73" mass="7855">MTKSSDIPARPSDIPVPTAPPPGHARERLEHLYRAIGIPAVAAAAAQVSREERPVDKPRHELPACLRDDDVAA</sequence>
<evidence type="ECO:0000313" key="2">
    <source>
        <dbReference type="EMBL" id="MDQ0391727.1"/>
    </source>
</evidence>
<dbReference type="GO" id="GO:0051301">
    <property type="term" value="P:cell division"/>
    <property type="evidence" value="ECO:0007669"/>
    <property type="project" value="UniProtKB-KW"/>
</dbReference>
<dbReference type="RefSeq" id="WP_307424526.1">
    <property type="nucleotide sequence ID" value="NZ_JAUSVK010000001.1"/>
</dbReference>
<evidence type="ECO:0000313" key="3">
    <source>
        <dbReference type="Proteomes" id="UP001237448"/>
    </source>
</evidence>
<evidence type="ECO:0000256" key="1">
    <source>
        <dbReference type="SAM" id="MobiDB-lite"/>
    </source>
</evidence>
<gene>
    <name evidence="2" type="ORF">J3R73_001519</name>
</gene>